<dbReference type="PANTHER" id="PTHR16206">
    <property type="entry name" value="DEP DOMAIN-CONTAINING"/>
    <property type="match status" value="1"/>
</dbReference>
<protein>
    <recommendedName>
        <fullName evidence="1">DEP domain-containing protein</fullName>
    </recommendedName>
</protein>
<name>A0AAN8JXD0_PATCE</name>
<dbReference type="EMBL" id="JAZGQO010000004">
    <property type="protein sequence ID" value="KAK6187637.1"/>
    <property type="molecule type" value="Genomic_DNA"/>
</dbReference>
<dbReference type="InterPro" id="IPR008936">
    <property type="entry name" value="Rho_GTPase_activation_prot"/>
</dbReference>
<dbReference type="PANTHER" id="PTHR16206:SF19">
    <property type="entry name" value="DEP DOMAIN-CONTAINING PROTEIN"/>
    <property type="match status" value="1"/>
</dbReference>
<dbReference type="InterPro" id="IPR000591">
    <property type="entry name" value="DEP_dom"/>
</dbReference>
<dbReference type="Gene3D" id="1.10.10.10">
    <property type="entry name" value="Winged helix-like DNA-binding domain superfamily/Winged helix DNA-binding domain"/>
    <property type="match status" value="1"/>
</dbReference>
<dbReference type="AlphaFoldDB" id="A0AAN8JXD0"/>
<evidence type="ECO:0000313" key="3">
    <source>
        <dbReference type="Proteomes" id="UP001347796"/>
    </source>
</evidence>
<dbReference type="InterPro" id="IPR036388">
    <property type="entry name" value="WH-like_DNA-bd_sf"/>
</dbReference>
<reference evidence="2 3" key="1">
    <citation type="submission" date="2024-01" db="EMBL/GenBank/DDBJ databases">
        <title>The genome of the rayed Mediterranean limpet Patella caerulea (Linnaeus, 1758).</title>
        <authorList>
            <person name="Anh-Thu Weber A."/>
            <person name="Halstead-Nussloch G."/>
        </authorList>
    </citation>
    <scope>NUCLEOTIDE SEQUENCE [LARGE SCALE GENOMIC DNA]</scope>
    <source>
        <strain evidence="2">AATW-2023a</strain>
        <tissue evidence="2">Whole specimen</tissue>
    </source>
</reference>
<keyword evidence="3" id="KW-1185">Reference proteome</keyword>
<sequence>MAYVGESSPQLSRFTRGTVLRESKVSMGPFRATQIWNEVICHLKTRVELKKRRHKLRQYDNCFTGADAVDVVLHYLLNDRDTFKNDLSREKAAKLCQTIMDKNVFEPAGCRASECKRIFEDSSGKLYKFLQDDKDSLNDDDVCDDLSMYDETDDLGRKDEGMKMAYSEVDLVGDDICNPIAVDRNGHIIPALASIRGLMRSKSITSIYSTASDKSLREDCLDIPNEVIEEIWKETALAQLLTLVDVSFVDGPLSEEKPAKKPRHNLIISNTIAKRYTSPYKGSAPVFEDSVLHAGYDCIECLPKGLNLLSDDCLRQSNPKAKNKVFNIIAKHYRDLSECILPDRFVDLHLAILNLIVSQRESVALQALQLDMILLPWTVREELHRLLKFMTAVCKDHTLKLDQQGSNGEIVLQMFSDVIFKHKVMSSNLSTMFVQFMMDNLTDIFRVPESVQDKVALKIYRLKTGDNLPILESTFCERISKEEYEKKTFEETQLAIVEIMNTILDDIKLPLKEKKQKLKQFQKFYPLLYQRHFAGLA</sequence>
<evidence type="ECO:0000313" key="2">
    <source>
        <dbReference type="EMBL" id="KAK6187637.1"/>
    </source>
</evidence>
<dbReference type="GO" id="GO:0035556">
    <property type="term" value="P:intracellular signal transduction"/>
    <property type="evidence" value="ECO:0007669"/>
    <property type="project" value="InterPro"/>
</dbReference>
<evidence type="ECO:0000259" key="1">
    <source>
        <dbReference type="PROSITE" id="PS50186"/>
    </source>
</evidence>
<dbReference type="Gene3D" id="1.10.555.10">
    <property type="entry name" value="Rho GTPase activation protein"/>
    <property type="match status" value="1"/>
</dbReference>
<dbReference type="SMART" id="SM00049">
    <property type="entry name" value="DEP"/>
    <property type="match status" value="1"/>
</dbReference>
<feature type="domain" description="DEP" evidence="1">
    <location>
        <begin position="43"/>
        <end position="131"/>
    </location>
</feature>
<dbReference type="Proteomes" id="UP001347796">
    <property type="component" value="Unassembled WGS sequence"/>
</dbReference>
<dbReference type="InterPro" id="IPR036390">
    <property type="entry name" value="WH_DNA-bd_sf"/>
</dbReference>
<dbReference type="SUPFAM" id="SSF46785">
    <property type="entry name" value="Winged helix' DNA-binding domain"/>
    <property type="match status" value="1"/>
</dbReference>
<dbReference type="Pfam" id="PF00610">
    <property type="entry name" value="DEP"/>
    <property type="match status" value="1"/>
</dbReference>
<comment type="caution">
    <text evidence="2">The sequence shown here is derived from an EMBL/GenBank/DDBJ whole genome shotgun (WGS) entry which is preliminary data.</text>
</comment>
<gene>
    <name evidence="2" type="ORF">SNE40_005617</name>
</gene>
<dbReference type="PROSITE" id="PS50186">
    <property type="entry name" value="DEP"/>
    <property type="match status" value="1"/>
</dbReference>
<accession>A0AAN8JXD0</accession>
<proteinExistence type="predicted"/>
<organism evidence="2 3">
    <name type="scientific">Patella caerulea</name>
    <name type="common">Rayed Mediterranean limpet</name>
    <dbReference type="NCBI Taxonomy" id="87958"/>
    <lineage>
        <taxon>Eukaryota</taxon>
        <taxon>Metazoa</taxon>
        <taxon>Spiralia</taxon>
        <taxon>Lophotrochozoa</taxon>
        <taxon>Mollusca</taxon>
        <taxon>Gastropoda</taxon>
        <taxon>Patellogastropoda</taxon>
        <taxon>Patelloidea</taxon>
        <taxon>Patellidae</taxon>
        <taxon>Patella</taxon>
    </lineage>
</organism>